<dbReference type="OrthoDB" id="6771747at2759"/>
<name>A0A9P0G3K8_9CUCU</name>
<accession>A0A9P0G3K8</accession>
<protein>
    <submittedName>
        <fullName evidence="1">Uncharacterized protein</fullName>
    </submittedName>
</protein>
<dbReference type="EMBL" id="OV651813">
    <property type="protein sequence ID" value="CAH1098673.1"/>
    <property type="molecule type" value="Genomic_DNA"/>
</dbReference>
<reference evidence="1" key="1">
    <citation type="submission" date="2022-01" db="EMBL/GenBank/DDBJ databases">
        <authorList>
            <person name="King R."/>
        </authorList>
    </citation>
    <scope>NUCLEOTIDE SEQUENCE</scope>
</reference>
<organism evidence="1 2">
    <name type="scientific">Psylliodes chrysocephalus</name>
    <dbReference type="NCBI Taxonomy" id="3402493"/>
    <lineage>
        <taxon>Eukaryota</taxon>
        <taxon>Metazoa</taxon>
        <taxon>Ecdysozoa</taxon>
        <taxon>Arthropoda</taxon>
        <taxon>Hexapoda</taxon>
        <taxon>Insecta</taxon>
        <taxon>Pterygota</taxon>
        <taxon>Neoptera</taxon>
        <taxon>Endopterygota</taxon>
        <taxon>Coleoptera</taxon>
        <taxon>Polyphaga</taxon>
        <taxon>Cucujiformia</taxon>
        <taxon>Chrysomeloidea</taxon>
        <taxon>Chrysomelidae</taxon>
        <taxon>Galerucinae</taxon>
        <taxon>Alticini</taxon>
        <taxon>Psylliodes</taxon>
    </lineage>
</organism>
<dbReference type="AlphaFoldDB" id="A0A9P0G3K8"/>
<gene>
    <name evidence="1" type="ORF">PSYICH_LOCUS904</name>
</gene>
<evidence type="ECO:0000313" key="2">
    <source>
        <dbReference type="Proteomes" id="UP001153636"/>
    </source>
</evidence>
<keyword evidence="2" id="KW-1185">Reference proteome</keyword>
<sequence>MHEMQKDRNCRNFQRKGNKVLSLIHIHDIIDKLDDQTLDGLQKIFYYLASVELAWRGGEDATCLTEYFKFETSEDGKETGRLEYNPIVTQHSAVACSYHRKRHK</sequence>
<dbReference type="Proteomes" id="UP001153636">
    <property type="component" value="Chromosome 1"/>
</dbReference>
<evidence type="ECO:0000313" key="1">
    <source>
        <dbReference type="EMBL" id="CAH1098673.1"/>
    </source>
</evidence>
<proteinExistence type="predicted"/>